<proteinExistence type="predicted"/>
<feature type="compositionally biased region" description="Basic and acidic residues" evidence="2">
    <location>
        <begin position="937"/>
        <end position="950"/>
    </location>
</feature>
<dbReference type="PROSITE" id="PS50018">
    <property type="entry name" value="RAS_GTPASE_ACTIV_2"/>
    <property type="match status" value="1"/>
</dbReference>
<feature type="region of interest" description="Disordered" evidence="2">
    <location>
        <begin position="576"/>
        <end position="601"/>
    </location>
</feature>
<feature type="region of interest" description="Disordered" evidence="2">
    <location>
        <begin position="384"/>
        <end position="548"/>
    </location>
</feature>
<reference evidence="4 5" key="1">
    <citation type="submission" date="2014-04" db="EMBL/GenBank/DDBJ databases">
        <authorList>
            <consortium name="DOE Joint Genome Institute"/>
            <person name="Kuo A."/>
            <person name="Zuccaro A."/>
            <person name="Kohler A."/>
            <person name="Nagy L.G."/>
            <person name="Floudas D."/>
            <person name="Copeland A."/>
            <person name="Barry K.W."/>
            <person name="Cichocki N."/>
            <person name="Veneault-Fourrey C."/>
            <person name="LaButti K."/>
            <person name="Lindquist E.A."/>
            <person name="Lipzen A."/>
            <person name="Lundell T."/>
            <person name="Morin E."/>
            <person name="Murat C."/>
            <person name="Sun H."/>
            <person name="Tunlid A."/>
            <person name="Henrissat B."/>
            <person name="Grigoriev I.V."/>
            <person name="Hibbett D.S."/>
            <person name="Martin F."/>
            <person name="Nordberg H.P."/>
            <person name="Cantor M.N."/>
            <person name="Hua S.X."/>
        </authorList>
    </citation>
    <scope>NUCLEOTIDE SEQUENCE [LARGE SCALE GENOMIC DNA]</scope>
    <source>
        <strain evidence="4 5">MAFF 305830</strain>
    </source>
</reference>
<feature type="compositionally biased region" description="Polar residues" evidence="2">
    <location>
        <begin position="1349"/>
        <end position="1358"/>
    </location>
</feature>
<organism evidence="4 5">
    <name type="scientific">Serendipita vermifera MAFF 305830</name>
    <dbReference type="NCBI Taxonomy" id="933852"/>
    <lineage>
        <taxon>Eukaryota</taxon>
        <taxon>Fungi</taxon>
        <taxon>Dikarya</taxon>
        <taxon>Basidiomycota</taxon>
        <taxon>Agaricomycotina</taxon>
        <taxon>Agaricomycetes</taxon>
        <taxon>Sebacinales</taxon>
        <taxon>Serendipitaceae</taxon>
        <taxon>Serendipita</taxon>
    </lineage>
</organism>
<evidence type="ECO:0000256" key="2">
    <source>
        <dbReference type="SAM" id="MobiDB-lite"/>
    </source>
</evidence>
<dbReference type="PANTHER" id="PTHR10194:SF60">
    <property type="entry name" value="RAS GTPASE-ACTIVATING PROTEIN RASKOL"/>
    <property type="match status" value="1"/>
</dbReference>
<evidence type="ECO:0000259" key="3">
    <source>
        <dbReference type="PROSITE" id="PS50018"/>
    </source>
</evidence>
<evidence type="ECO:0000313" key="4">
    <source>
        <dbReference type="EMBL" id="KIM25130.1"/>
    </source>
</evidence>
<feature type="compositionally biased region" description="Polar residues" evidence="2">
    <location>
        <begin position="1468"/>
        <end position="1479"/>
    </location>
</feature>
<dbReference type="Proteomes" id="UP000054097">
    <property type="component" value="Unassembled WGS sequence"/>
</dbReference>
<feature type="domain" description="Ras-GAP" evidence="3">
    <location>
        <begin position="837"/>
        <end position="1076"/>
    </location>
</feature>
<feature type="compositionally biased region" description="Polar residues" evidence="2">
    <location>
        <begin position="1316"/>
        <end position="1329"/>
    </location>
</feature>
<gene>
    <name evidence="4" type="ORF">M408DRAFT_17412</name>
</gene>
<dbReference type="InterPro" id="IPR008936">
    <property type="entry name" value="Rho_GTPase_activation_prot"/>
</dbReference>
<feature type="compositionally biased region" description="Basic and acidic residues" evidence="2">
    <location>
        <begin position="1448"/>
        <end position="1465"/>
    </location>
</feature>
<dbReference type="InterPro" id="IPR039360">
    <property type="entry name" value="Ras_GTPase"/>
</dbReference>
<feature type="region of interest" description="Disordered" evidence="2">
    <location>
        <begin position="632"/>
        <end position="663"/>
    </location>
</feature>
<reference evidence="5" key="2">
    <citation type="submission" date="2015-01" db="EMBL/GenBank/DDBJ databases">
        <title>Evolutionary Origins and Diversification of the Mycorrhizal Mutualists.</title>
        <authorList>
            <consortium name="DOE Joint Genome Institute"/>
            <consortium name="Mycorrhizal Genomics Consortium"/>
            <person name="Kohler A."/>
            <person name="Kuo A."/>
            <person name="Nagy L.G."/>
            <person name="Floudas D."/>
            <person name="Copeland A."/>
            <person name="Barry K.W."/>
            <person name="Cichocki N."/>
            <person name="Veneault-Fourrey C."/>
            <person name="LaButti K."/>
            <person name="Lindquist E.A."/>
            <person name="Lipzen A."/>
            <person name="Lundell T."/>
            <person name="Morin E."/>
            <person name="Murat C."/>
            <person name="Riley R."/>
            <person name="Ohm R."/>
            <person name="Sun H."/>
            <person name="Tunlid A."/>
            <person name="Henrissat B."/>
            <person name="Grigoriev I.V."/>
            <person name="Hibbett D.S."/>
            <person name="Martin F."/>
        </authorList>
    </citation>
    <scope>NUCLEOTIDE SEQUENCE [LARGE SCALE GENOMIC DNA]</scope>
    <source>
        <strain evidence="5">MAFF 305830</strain>
    </source>
</reference>
<protein>
    <recommendedName>
        <fullName evidence="3">Ras-GAP domain-containing protein</fullName>
    </recommendedName>
</protein>
<dbReference type="GO" id="GO:0005096">
    <property type="term" value="F:GTPase activator activity"/>
    <property type="evidence" value="ECO:0007669"/>
    <property type="project" value="UniProtKB-KW"/>
</dbReference>
<dbReference type="HOGENOM" id="CLU_246315_0_0_1"/>
<dbReference type="SUPFAM" id="SSF48350">
    <property type="entry name" value="GTPase activation domain, GAP"/>
    <property type="match status" value="1"/>
</dbReference>
<dbReference type="EMBL" id="KN824317">
    <property type="protein sequence ID" value="KIM25130.1"/>
    <property type="molecule type" value="Genomic_DNA"/>
</dbReference>
<name>A0A0C3AKQ5_SERVB</name>
<evidence type="ECO:0000256" key="1">
    <source>
        <dbReference type="ARBA" id="ARBA00022468"/>
    </source>
</evidence>
<feature type="compositionally biased region" description="Low complexity" evidence="2">
    <location>
        <begin position="1250"/>
        <end position="1272"/>
    </location>
</feature>
<feature type="region of interest" description="Disordered" evidence="2">
    <location>
        <begin position="1246"/>
        <end position="1552"/>
    </location>
</feature>
<dbReference type="SMART" id="SM00323">
    <property type="entry name" value="RasGAP"/>
    <property type="match status" value="1"/>
</dbReference>
<feature type="compositionally biased region" description="Basic and acidic residues" evidence="2">
    <location>
        <begin position="632"/>
        <end position="642"/>
    </location>
</feature>
<keyword evidence="5" id="KW-1185">Reference proteome</keyword>
<dbReference type="STRING" id="933852.A0A0C3AKQ5"/>
<feature type="compositionally biased region" description="Basic and acidic residues" evidence="2">
    <location>
        <begin position="506"/>
        <end position="548"/>
    </location>
</feature>
<feature type="compositionally biased region" description="Polar residues" evidence="2">
    <location>
        <begin position="1429"/>
        <end position="1442"/>
    </location>
</feature>
<dbReference type="InterPro" id="IPR001936">
    <property type="entry name" value="RasGAP_dom"/>
</dbReference>
<feature type="compositionally biased region" description="Polar residues" evidence="2">
    <location>
        <begin position="470"/>
        <end position="480"/>
    </location>
</feature>
<feature type="compositionally biased region" description="Low complexity" evidence="2">
    <location>
        <begin position="1298"/>
        <end position="1315"/>
    </location>
</feature>
<dbReference type="Gene3D" id="1.10.506.10">
    <property type="entry name" value="GTPase Activation - p120gap, domain 1"/>
    <property type="match status" value="1"/>
</dbReference>
<feature type="compositionally biased region" description="Low complexity" evidence="2">
    <location>
        <begin position="425"/>
        <end position="447"/>
    </location>
</feature>
<feature type="region of interest" description="Disordered" evidence="2">
    <location>
        <begin position="923"/>
        <end position="960"/>
    </location>
</feature>
<feature type="compositionally biased region" description="Polar residues" evidence="2">
    <location>
        <begin position="1273"/>
        <end position="1294"/>
    </location>
</feature>
<feature type="compositionally biased region" description="Low complexity" evidence="2">
    <location>
        <begin position="26"/>
        <end position="51"/>
    </location>
</feature>
<feature type="compositionally biased region" description="Low complexity" evidence="2">
    <location>
        <begin position="385"/>
        <end position="401"/>
    </location>
</feature>
<feature type="compositionally biased region" description="Low complexity" evidence="2">
    <location>
        <begin position="460"/>
        <end position="469"/>
    </location>
</feature>
<evidence type="ECO:0000313" key="5">
    <source>
        <dbReference type="Proteomes" id="UP000054097"/>
    </source>
</evidence>
<feature type="compositionally biased region" description="Polar residues" evidence="2">
    <location>
        <begin position="645"/>
        <end position="662"/>
    </location>
</feature>
<feature type="compositionally biased region" description="Low complexity" evidence="2">
    <location>
        <begin position="96"/>
        <end position="110"/>
    </location>
</feature>
<feature type="region of interest" description="Disordered" evidence="2">
    <location>
        <begin position="82"/>
        <end position="114"/>
    </location>
</feature>
<feature type="region of interest" description="Disordered" evidence="2">
    <location>
        <begin position="1"/>
        <end position="65"/>
    </location>
</feature>
<dbReference type="PANTHER" id="PTHR10194">
    <property type="entry name" value="RAS GTPASE-ACTIVATING PROTEINS"/>
    <property type="match status" value="1"/>
</dbReference>
<dbReference type="OrthoDB" id="775356at2759"/>
<accession>A0A0C3AKQ5</accession>
<feature type="compositionally biased region" description="Low complexity" evidence="2">
    <location>
        <begin position="481"/>
        <end position="494"/>
    </location>
</feature>
<sequence length="1552" mass="162708">MSYHDVPHNAHSSTGSLRSSQRERSSSNQFSQKSPITPTGTSSSATPSPIESSHHHHNQGYLHLPPPAREFLINVEMWVPSTGGKSSKLKSKTRSRPTSTIFSPSSSSSRANVSGAITDDELSLTSQTTTSVSGTTKAGSIFSSTSAAAAAAAGGDASTSNGATDAGTWKSAVCKLSGEGGVWPGSPPPNSFGMGGGAGGAAASAAPTGSALLTIYASDDNTLQHVINVHKLTSTDVRPCDKSLFNRTDVLALWGHPAAISLSTAPHSYSSLALSPGGANASSLSSSTGAAAAAALGGAFAPIYLSFSSQEAHNTWLVLLRSYTSPEVYGRLIHPEQGGLYRMWRQVELVVVQSRNVDPNPAAAAAGLAKREGAARDLAAGVVKRGGTARPGSAGASTAGADSRPGTATTAVGTEDRIPLTLTNSHTPSVGTSVTPSSSGTTIPSSSAHHHPNGASGNSPTTPTTMTGTSIKSWSTSSLPASVESEQAAQAAASGHHPYGAGVGTSKEREKARERERKEREKLQREKEKREKEKEKERREREKKEMKRLAAHARHGFFAEIVLDGEVCGRTTVKRAPIPAPTSASKPSTPTPGGGVSAGADLPSPEWFESFLFGDLPSFGNLLVMLWRAPEKKEKEKEDRPRSSKGLNSTAAGTTTTLNGVDSVSGGIGNASSMTIAPTASIGAGSLASSNYGVNGSGPGGSSGITAFGGARGAVFLGCVEIALANFRRGEWVEGWWPVYHHANQMSGGASSSATPGNAAGSFSGLGMGAAAMGLGGMSGVGGVAGALVQIGEMKLKIKVDEEIILPSRAYKNVLDALEQRNYLDVLTDLEQKLRIENSMIAPHIISLAVARNRLLKDIIQLAEREVASLSGSTNTLFRGNTVLTKTMETAMAWYGRGFLDASVGPVIRRMIKENVEIEVDPSRLRYANPPSGKRPSTRDSFRPSTRDSYRPGTAGSMMDSQTDAMLESGTRLLEHWCNELWNQMYIVRMDCPVELRRLFGHIRMMVERKFDTTGGADPSSFGMLPRQAISSFVFLRFIVPAILRPHLFGLCAGMPTGGVGRSLTLLAKCTQTLANLNPDAPPKEEYMLGISQCLKQNTVTMIDYLACVSSLPDQFSSSANTSSFLSGPDKHDRLHVIHSLRERLTGAGNTIPTLYKDAIPLLPYALDVPKHLAILSSSVVRNARSGTGIAYARGATSTATAETDGWTLSRFSNLCFDVEAQALKSVATLAQGAASVAAFNGAARRDRSGSASSTGALQQSSSTVQPSTSLSALSGSRVASATTPTQPNQSPWTTGAIRRPTSSRSITTPTGPSSAGNAISPSPVSKPSHTMALPPPSPKKRKSARPSTAPSATTVARSSDDDLHRAPRMGAAAAAAAPDMSPGGAFRYLPPEQDAVEPVMRSPYPQPSPPFQTIHRAESESYVAFHYPTTSSRYQSSNEALKNSVEPPRERRTSSTSRLRDFMRRPATSSGPSTSSQRPKWGEHSPHSSSGEELGGGSQRRRMVGSAGNSSGEGVYPAGKRAEASGGSGSGSSEPTSKKKRGFFGWLGGKK</sequence>
<keyword evidence="1" id="KW-0343">GTPase activation</keyword>
<dbReference type="Pfam" id="PF00616">
    <property type="entry name" value="RasGAP"/>
    <property type="match status" value="1"/>
</dbReference>